<evidence type="ECO:0000313" key="2">
    <source>
        <dbReference type="EMBL" id="TDZ24722.1"/>
    </source>
</evidence>
<dbReference type="Proteomes" id="UP000014480">
    <property type="component" value="Unassembled WGS sequence"/>
</dbReference>
<feature type="region of interest" description="Disordered" evidence="1">
    <location>
        <begin position="1"/>
        <end position="59"/>
    </location>
</feature>
<proteinExistence type="predicted"/>
<feature type="compositionally biased region" description="Polar residues" evidence="1">
    <location>
        <begin position="1"/>
        <end position="11"/>
    </location>
</feature>
<evidence type="ECO:0000313" key="3">
    <source>
        <dbReference type="Proteomes" id="UP000014480"/>
    </source>
</evidence>
<comment type="caution">
    <text evidence="2">The sequence shown here is derived from an EMBL/GenBank/DDBJ whole genome shotgun (WGS) entry which is preliminary data.</text>
</comment>
<sequence length="96" mass="10396">MADAANSTSDTVKAGARSGRRSQDKDGISTSSAFAGAGAETKPAPPPEPEASGWFHWHEPGTSPEEKRLIFKLDFVLLSFSCLMYFIKQACSHHLQ</sequence>
<reference evidence="3" key="2">
    <citation type="journal article" date="2019" name="Mol. Plant Microbe Interact.">
        <title>Genome sequence resources for four phytopathogenic fungi from the Colletotrichum orbiculare species complex.</title>
        <authorList>
            <person name="Gan P."/>
            <person name="Tsushima A."/>
            <person name="Narusaka M."/>
            <person name="Narusaka Y."/>
            <person name="Takano Y."/>
            <person name="Kubo Y."/>
            <person name="Shirasu K."/>
        </authorList>
    </citation>
    <scope>GENOME REANNOTATION</scope>
    <source>
        <strain evidence="3">104-T / ATCC 96160 / CBS 514.97 / LARS 414 / MAFF 240422</strain>
    </source>
</reference>
<reference evidence="3" key="1">
    <citation type="journal article" date="2013" name="New Phytol.">
        <title>Comparative genomic and transcriptomic analyses reveal the hemibiotrophic stage shift of Colletotrichum fungi.</title>
        <authorList>
            <person name="Gan P."/>
            <person name="Ikeda K."/>
            <person name="Irieda H."/>
            <person name="Narusaka M."/>
            <person name="O'Connell R.J."/>
            <person name="Narusaka Y."/>
            <person name="Takano Y."/>
            <person name="Kubo Y."/>
            <person name="Shirasu K."/>
        </authorList>
    </citation>
    <scope>NUCLEOTIDE SEQUENCE [LARGE SCALE GENOMIC DNA]</scope>
    <source>
        <strain evidence="3">104-T / ATCC 96160 / CBS 514.97 / LARS 414 / MAFF 240422</strain>
    </source>
</reference>
<name>A0A484G3B6_COLOR</name>
<accession>A0A484G3B6</accession>
<gene>
    <name evidence="2" type="ORF">Cob_v002383</name>
</gene>
<protein>
    <submittedName>
        <fullName evidence="2">Uncharacterized protein</fullName>
    </submittedName>
</protein>
<dbReference type="AlphaFoldDB" id="A0A484G3B6"/>
<keyword evidence="3" id="KW-1185">Reference proteome</keyword>
<dbReference type="EMBL" id="AMCV02000004">
    <property type="protein sequence ID" value="TDZ24722.1"/>
    <property type="molecule type" value="Genomic_DNA"/>
</dbReference>
<organism evidence="2 3">
    <name type="scientific">Colletotrichum orbiculare (strain 104-T / ATCC 96160 / CBS 514.97 / LARS 414 / MAFF 240422)</name>
    <name type="common">Cucumber anthracnose fungus</name>
    <name type="synonym">Colletotrichum lagenarium</name>
    <dbReference type="NCBI Taxonomy" id="1213857"/>
    <lineage>
        <taxon>Eukaryota</taxon>
        <taxon>Fungi</taxon>
        <taxon>Dikarya</taxon>
        <taxon>Ascomycota</taxon>
        <taxon>Pezizomycotina</taxon>
        <taxon>Sordariomycetes</taxon>
        <taxon>Hypocreomycetidae</taxon>
        <taxon>Glomerellales</taxon>
        <taxon>Glomerellaceae</taxon>
        <taxon>Colletotrichum</taxon>
        <taxon>Colletotrichum orbiculare species complex</taxon>
    </lineage>
</organism>
<evidence type="ECO:0000256" key="1">
    <source>
        <dbReference type="SAM" id="MobiDB-lite"/>
    </source>
</evidence>